<organism evidence="2">
    <name type="scientific">Chromera velia CCMP2878</name>
    <dbReference type="NCBI Taxonomy" id="1169474"/>
    <lineage>
        <taxon>Eukaryota</taxon>
        <taxon>Sar</taxon>
        <taxon>Alveolata</taxon>
        <taxon>Colpodellida</taxon>
        <taxon>Chromeraceae</taxon>
        <taxon>Chromera</taxon>
    </lineage>
</organism>
<dbReference type="PhylomeDB" id="A0A0G4HQC6"/>
<keyword evidence="1" id="KW-0732">Signal</keyword>
<feature type="signal peptide" evidence="1">
    <location>
        <begin position="1"/>
        <end position="20"/>
    </location>
</feature>
<proteinExistence type="predicted"/>
<dbReference type="EMBL" id="CDMZ01003453">
    <property type="protein sequence ID" value="CEM46433.1"/>
    <property type="molecule type" value="Genomic_DNA"/>
</dbReference>
<sequence>MLRYCFIAGLLALLSPSADAADKFAGLGVQVAVCKPEEAKFYCDEGFDLSYNNICFKREFARKEIICNAGEIRCSEGCCTLSEFEPVSECPEGTERSLLPKKDKKDPDMDGCLRLREDPLQQRCEDKDFTQCDPFRPEVCCYTERQKAIVRCPQGMDLVEDVCVAEGAGPASFGCPAGFMLQNTLPESFLGDALKKGGDEKHLGHDEKHDDKHDEPVPFVPERVCVRAVEAPLSYYCAGKGTPDENNMCSRALTAPHNMLCRQGFKPKRDKCVFESLVDPLDIKCTDGGGLVGKRCVSCPPGMELSSDKNLCFPVQGGDKKVEGNLFDRLKDDKHDHPELVTATIPEIACPLGYFPTADMKCLLEVESDARYVCPDTFEEWQGNCAKKDEVDALSTCPEGYDMVAGKCVRPETAPLEWRCEEGDQLQVIEEVVELSWLQKRRISRGEIPPELHIGDDDRYLSEDGESIVIIHRQCRKVKQSKATFLCPEGTNVCEGGCCKEVTCPAELFCPRGTIPTPDACLVEEWLPFELFCPDGATIQPNGLCAQVGVGTFTTACPEGFRNNQEGVCEKLSTENLKALCPLGYLYSDQSKSCVCLDLPDPNVIPEVIKQKHKEEEAAYEEWRVWATVDNFEQLSQTPKGVIYAPNIPTIKG</sequence>
<evidence type="ECO:0000313" key="2">
    <source>
        <dbReference type="EMBL" id="CEM46433.1"/>
    </source>
</evidence>
<feature type="chain" id="PRO_5005191731" description="Oocyst wall protein" evidence="1">
    <location>
        <begin position="21"/>
        <end position="653"/>
    </location>
</feature>
<dbReference type="VEuPathDB" id="CryptoDB:Cvel_30099"/>
<dbReference type="AlphaFoldDB" id="A0A0G4HQC6"/>
<protein>
    <recommendedName>
        <fullName evidence="3">Oocyst wall protein</fullName>
    </recommendedName>
</protein>
<evidence type="ECO:0008006" key="3">
    <source>
        <dbReference type="Google" id="ProtNLM"/>
    </source>
</evidence>
<name>A0A0G4HQC6_9ALVE</name>
<evidence type="ECO:0000256" key="1">
    <source>
        <dbReference type="SAM" id="SignalP"/>
    </source>
</evidence>
<reference evidence="2" key="1">
    <citation type="submission" date="2014-11" db="EMBL/GenBank/DDBJ databases">
        <authorList>
            <person name="Otto D Thomas"/>
            <person name="Naeem Raeece"/>
        </authorList>
    </citation>
    <scope>NUCLEOTIDE SEQUENCE</scope>
</reference>
<gene>
    <name evidence="2" type="ORF">Cvel_30099</name>
</gene>
<accession>A0A0G4HQC6</accession>